<dbReference type="Pfam" id="PF03133">
    <property type="entry name" value="TTL"/>
    <property type="match status" value="1"/>
</dbReference>
<reference evidence="5" key="2">
    <citation type="submission" date="2020-11" db="EMBL/GenBank/DDBJ databases">
        <authorList>
            <person name="McCartney M.A."/>
            <person name="Auch B."/>
            <person name="Kono T."/>
            <person name="Mallez S."/>
            <person name="Becker A."/>
            <person name="Gohl D.M."/>
            <person name="Silverstein K.A.T."/>
            <person name="Koren S."/>
            <person name="Bechman K.B."/>
            <person name="Herman A."/>
            <person name="Abrahante J.E."/>
            <person name="Garbe J."/>
        </authorList>
    </citation>
    <scope>NUCLEOTIDE SEQUENCE</scope>
    <source>
        <strain evidence="5">Duluth1</strain>
        <tissue evidence="5">Whole animal</tissue>
    </source>
</reference>
<evidence type="ECO:0000313" key="6">
    <source>
        <dbReference type="Proteomes" id="UP000828390"/>
    </source>
</evidence>
<dbReference type="InterPro" id="IPR004344">
    <property type="entry name" value="TTL/TTLL_fam"/>
</dbReference>
<gene>
    <name evidence="5" type="ORF">DPMN_060828</name>
</gene>
<evidence type="ECO:0000313" key="5">
    <source>
        <dbReference type="EMBL" id="KAH3718030.1"/>
    </source>
</evidence>
<evidence type="ECO:0000256" key="1">
    <source>
        <dbReference type="ARBA" id="ARBA00022598"/>
    </source>
</evidence>
<sequence length="309" mass="35775">MSRPSTSTQRLKSRPVSAVEGEVISVSRSQTASPDRSIKPPLTKSLFPNIPPVVTFVAEGDKVEQLPWEVRKYLKWRITSITPNVVKHCLARSGFRITKRNHDWLGCWGKHMKSQGFKALREYQKLNHYPGSFQIGRKDRLWRYLSTMQVHFGKKEFGFFPQTYCLPYDSKLLKRAFEDGSTKQKWIVKPPASARGIGIKVISKLTQVPKKRPVIVQRYLARPYLINDSKFDMRVYVYVSSFDPLRLYVFEDGLARFASMKYSSSMKHLANKFMHLTNYSVNKRNADYQANADDTVCQGHKWWSPADGR</sequence>
<keyword evidence="6" id="KW-1185">Reference proteome</keyword>
<name>A0A9D4C6C0_DREPO</name>
<dbReference type="EMBL" id="JAIWYP010000013">
    <property type="protein sequence ID" value="KAH3718030.1"/>
    <property type="molecule type" value="Genomic_DNA"/>
</dbReference>
<dbReference type="GO" id="GO:0070740">
    <property type="term" value="F:tubulin-glutamic acid ligase activity"/>
    <property type="evidence" value="ECO:0007669"/>
    <property type="project" value="TreeGrafter"/>
</dbReference>
<reference evidence="5" key="1">
    <citation type="journal article" date="2019" name="bioRxiv">
        <title>The Genome of the Zebra Mussel, Dreissena polymorpha: A Resource for Invasive Species Research.</title>
        <authorList>
            <person name="McCartney M.A."/>
            <person name="Auch B."/>
            <person name="Kono T."/>
            <person name="Mallez S."/>
            <person name="Zhang Y."/>
            <person name="Obille A."/>
            <person name="Becker A."/>
            <person name="Abrahante J.E."/>
            <person name="Garbe J."/>
            <person name="Badalamenti J.P."/>
            <person name="Herman A."/>
            <person name="Mangelson H."/>
            <person name="Liachko I."/>
            <person name="Sullivan S."/>
            <person name="Sone E.D."/>
            <person name="Koren S."/>
            <person name="Silverstein K.A.T."/>
            <person name="Beckman K.B."/>
            <person name="Gohl D.M."/>
        </authorList>
    </citation>
    <scope>NUCLEOTIDE SEQUENCE</scope>
    <source>
        <strain evidence="5">Duluth1</strain>
        <tissue evidence="5">Whole animal</tissue>
    </source>
</reference>
<dbReference type="SUPFAM" id="SSF56059">
    <property type="entry name" value="Glutathione synthetase ATP-binding domain-like"/>
    <property type="match status" value="1"/>
</dbReference>
<dbReference type="Proteomes" id="UP000828390">
    <property type="component" value="Unassembled WGS sequence"/>
</dbReference>
<evidence type="ECO:0000256" key="4">
    <source>
        <dbReference type="SAM" id="MobiDB-lite"/>
    </source>
</evidence>
<dbReference type="PANTHER" id="PTHR12241">
    <property type="entry name" value="TUBULIN POLYGLUTAMYLASE"/>
    <property type="match status" value="1"/>
</dbReference>
<dbReference type="AlphaFoldDB" id="A0A9D4C6C0"/>
<dbReference type="GO" id="GO:0036064">
    <property type="term" value="C:ciliary basal body"/>
    <property type="evidence" value="ECO:0007669"/>
    <property type="project" value="TreeGrafter"/>
</dbReference>
<keyword evidence="3" id="KW-0067">ATP-binding</keyword>
<dbReference type="GO" id="GO:0005524">
    <property type="term" value="F:ATP binding"/>
    <property type="evidence" value="ECO:0007669"/>
    <property type="project" value="UniProtKB-KW"/>
</dbReference>
<keyword evidence="2" id="KW-0547">Nucleotide-binding</keyword>
<proteinExistence type="predicted"/>
<dbReference type="GO" id="GO:0015631">
    <property type="term" value="F:tubulin binding"/>
    <property type="evidence" value="ECO:0007669"/>
    <property type="project" value="TreeGrafter"/>
</dbReference>
<feature type="region of interest" description="Disordered" evidence="4">
    <location>
        <begin position="1"/>
        <end position="40"/>
    </location>
</feature>
<keyword evidence="1" id="KW-0436">Ligase</keyword>
<dbReference type="Gene3D" id="3.30.470.20">
    <property type="entry name" value="ATP-grasp fold, B domain"/>
    <property type="match status" value="1"/>
</dbReference>
<protein>
    <recommendedName>
        <fullName evidence="7">Tubulin polyglutamylase TTLL4</fullName>
    </recommendedName>
</protein>
<comment type="caution">
    <text evidence="5">The sequence shown here is derived from an EMBL/GenBank/DDBJ whole genome shotgun (WGS) entry which is preliminary data.</text>
</comment>
<dbReference type="PROSITE" id="PS51221">
    <property type="entry name" value="TTL"/>
    <property type="match status" value="1"/>
</dbReference>
<feature type="compositionally biased region" description="Polar residues" evidence="4">
    <location>
        <begin position="1"/>
        <end position="10"/>
    </location>
</feature>
<evidence type="ECO:0008006" key="7">
    <source>
        <dbReference type="Google" id="ProtNLM"/>
    </source>
</evidence>
<dbReference type="PANTHER" id="PTHR12241:SF162">
    <property type="entry name" value="TUBULIN MONOGLUTAMYLASE TTLL4"/>
    <property type="match status" value="1"/>
</dbReference>
<organism evidence="5 6">
    <name type="scientific">Dreissena polymorpha</name>
    <name type="common">Zebra mussel</name>
    <name type="synonym">Mytilus polymorpha</name>
    <dbReference type="NCBI Taxonomy" id="45954"/>
    <lineage>
        <taxon>Eukaryota</taxon>
        <taxon>Metazoa</taxon>
        <taxon>Spiralia</taxon>
        <taxon>Lophotrochozoa</taxon>
        <taxon>Mollusca</taxon>
        <taxon>Bivalvia</taxon>
        <taxon>Autobranchia</taxon>
        <taxon>Heteroconchia</taxon>
        <taxon>Euheterodonta</taxon>
        <taxon>Imparidentia</taxon>
        <taxon>Neoheterodontei</taxon>
        <taxon>Myida</taxon>
        <taxon>Dreissenoidea</taxon>
        <taxon>Dreissenidae</taxon>
        <taxon>Dreissena</taxon>
    </lineage>
</organism>
<accession>A0A9D4C6C0</accession>
<evidence type="ECO:0000256" key="2">
    <source>
        <dbReference type="ARBA" id="ARBA00022741"/>
    </source>
</evidence>
<evidence type="ECO:0000256" key="3">
    <source>
        <dbReference type="ARBA" id="ARBA00022840"/>
    </source>
</evidence>
<dbReference type="GO" id="GO:0000226">
    <property type="term" value="P:microtubule cytoskeleton organization"/>
    <property type="evidence" value="ECO:0007669"/>
    <property type="project" value="TreeGrafter"/>
</dbReference>